<keyword evidence="5" id="KW-0540">Nuclease</keyword>
<dbReference type="CDD" id="cd09280">
    <property type="entry name" value="RNase_HI_eukaryote_like"/>
    <property type="match status" value="1"/>
</dbReference>
<evidence type="ECO:0000256" key="8">
    <source>
        <dbReference type="ARBA" id="ARBA00022801"/>
    </source>
</evidence>
<evidence type="ECO:0000313" key="13">
    <source>
        <dbReference type="Proteomes" id="UP000724874"/>
    </source>
</evidence>
<dbReference type="AlphaFoldDB" id="A0A9P5TGZ0"/>
<dbReference type="Gene3D" id="3.40.970.10">
    <property type="entry name" value="Ribonuclease H1, N-terminal domain"/>
    <property type="match status" value="1"/>
</dbReference>
<dbReference type="InterPro" id="IPR002156">
    <property type="entry name" value="RNaseH_domain"/>
</dbReference>
<dbReference type="InterPro" id="IPR009027">
    <property type="entry name" value="Ribosomal_bL9/RNase_H1_N"/>
</dbReference>
<dbReference type="GO" id="GO:0004523">
    <property type="term" value="F:RNA-DNA hybrid ribonuclease activity"/>
    <property type="evidence" value="ECO:0007669"/>
    <property type="project" value="UniProtKB-EC"/>
</dbReference>
<dbReference type="Pfam" id="PF00075">
    <property type="entry name" value="RNase_H"/>
    <property type="match status" value="1"/>
</dbReference>
<evidence type="ECO:0000256" key="9">
    <source>
        <dbReference type="ARBA" id="ARBA00022842"/>
    </source>
</evidence>
<evidence type="ECO:0000256" key="4">
    <source>
        <dbReference type="ARBA" id="ARBA00012180"/>
    </source>
</evidence>
<evidence type="ECO:0000256" key="6">
    <source>
        <dbReference type="ARBA" id="ARBA00022723"/>
    </source>
</evidence>
<name>A0A9P5TGZ0_GYMJU</name>
<dbReference type="Proteomes" id="UP000724874">
    <property type="component" value="Unassembled WGS sequence"/>
</dbReference>
<dbReference type="Pfam" id="PF01693">
    <property type="entry name" value="Cauli_VI"/>
    <property type="match status" value="1"/>
</dbReference>
<sequence length="356" mass="39521">MAPYRNKQAFYGIAIGRNPGVYTTWAECEWQVTGFKGTKYKKFGTQEEAEAFVNKYSLPVASISASQPPTASPESAMSSQMTGSSQFSISLQPTISSQIHVSAQPSNTMIPYSLQKVTNSTQPRGSSDRQQALTSGSTWDVVYICGMCIKATGVASIGAWWGPHDPRNLAERCFGKQTRKRAELQSIIRVLEPTQILEKDLLIRTDSEYIINCFKTWLETWKENNWLDSYGRPVPRADMLQYISKHLEIRSNAGQKVVIAYIRYREGSPGTEGARELASRGASSSSVRQEPDWKEKEELLCQLNRTMIALGRDAVKTEILGPNDISDILSIEMHASSQRATVQAANSSASSVQYVP</sequence>
<evidence type="ECO:0000256" key="2">
    <source>
        <dbReference type="ARBA" id="ARBA00001946"/>
    </source>
</evidence>
<dbReference type="SUPFAM" id="SSF55658">
    <property type="entry name" value="L9 N-domain-like"/>
    <property type="match status" value="1"/>
</dbReference>
<keyword evidence="9" id="KW-0460">Magnesium</keyword>
<dbReference type="PANTHER" id="PTHR10642">
    <property type="entry name" value="RIBONUCLEASE H1"/>
    <property type="match status" value="1"/>
</dbReference>
<dbReference type="GO" id="GO:0043137">
    <property type="term" value="P:DNA replication, removal of RNA primer"/>
    <property type="evidence" value="ECO:0007669"/>
    <property type="project" value="TreeGrafter"/>
</dbReference>
<dbReference type="InterPro" id="IPR037056">
    <property type="entry name" value="RNase_H1_N_sf"/>
</dbReference>
<dbReference type="InterPro" id="IPR011320">
    <property type="entry name" value="RNase_H1_N"/>
</dbReference>
<keyword evidence="8" id="KW-0378">Hydrolase</keyword>
<dbReference type="InterPro" id="IPR036397">
    <property type="entry name" value="RNaseH_sf"/>
</dbReference>
<evidence type="ECO:0000256" key="7">
    <source>
        <dbReference type="ARBA" id="ARBA00022759"/>
    </source>
</evidence>
<keyword evidence="13" id="KW-1185">Reference proteome</keyword>
<feature type="region of interest" description="Disordered" evidence="10">
    <location>
        <begin position="64"/>
        <end position="83"/>
    </location>
</feature>
<comment type="catalytic activity">
    <reaction evidence="1">
        <text>Endonucleolytic cleavage to 5'-phosphomonoester.</text>
        <dbReference type="EC" id="3.1.26.4"/>
    </reaction>
</comment>
<evidence type="ECO:0000313" key="12">
    <source>
        <dbReference type="EMBL" id="KAF8879644.1"/>
    </source>
</evidence>
<dbReference type="SUPFAM" id="SSF53098">
    <property type="entry name" value="Ribonuclease H-like"/>
    <property type="match status" value="1"/>
</dbReference>
<dbReference type="PANTHER" id="PTHR10642:SF26">
    <property type="entry name" value="RIBONUCLEASE H1"/>
    <property type="match status" value="1"/>
</dbReference>
<protein>
    <recommendedName>
        <fullName evidence="4">ribonuclease H</fullName>
        <ecNumber evidence="4">3.1.26.4</ecNumber>
    </recommendedName>
</protein>
<feature type="domain" description="RNase H type-1" evidence="11">
    <location>
        <begin position="136"/>
        <end position="283"/>
    </location>
</feature>
<dbReference type="OrthoDB" id="245563at2759"/>
<dbReference type="Gene3D" id="3.30.420.10">
    <property type="entry name" value="Ribonuclease H-like superfamily/Ribonuclease H"/>
    <property type="match status" value="1"/>
</dbReference>
<dbReference type="EMBL" id="JADNYJ010000147">
    <property type="protein sequence ID" value="KAF8879644.1"/>
    <property type="molecule type" value="Genomic_DNA"/>
</dbReference>
<evidence type="ECO:0000256" key="10">
    <source>
        <dbReference type="SAM" id="MobiDB-lite"/>
    </source>
</evidence>
<gene>
    <name evidence="12" type="ORF">CPB84DRAFT_1852037</name>
</gene>
<dbReference type="InterPro" id="IPR012337">
    <property type="entry name" value="RNaseH-like_sf"/>
</dbReference>
<dbReference type="EC" id="3.1.26.4" evidence="4"/>
<comment type="caution">
    <text evidence="12">The sequence shown here is derived from an EMBL/GenBank/DDBJ whole genome shotgun (WGS) entry which is preliminary data.</text>
</comment>
<evidence type="ECO:0000256" key="3">
    <source>
        <dbReference type="ARBA" id="ARBA00005300"/>
    </source>
</evidence>
<reference evidence="12" key="1">
    <citation type="submission" date="2020-11" db="EMBL/GenBank/DDBJ databases">
        <authorList>
            <consortium name="DOE Joint Genome Institute"/>
            <person name="Ahrendt S."/>
            <person name="Riley R."/>
            <person name="Andreopoulos W."/>
            <person name="LaButti K."/>
            <person name="Pangilinan J."/>
            <person name="Ruiz-duenas F.J."/>
            <person name="Barrasa J.M."/>
            <person name="Sanchez-Garcia M."/>
            <person name="Camarero S."/>
            <person name="Miyauchi S."/>
            <person name="Serrano A."/>
            <person name="Linde D."/>
            <person name="Babiker R."/>
            <person name="Drula E."/>
            <person name="Ayuso-Fernandez I."/>
            <person name="Pacheco R."/>
            <person name="Padilla G."/>
            <person name="Ferreira P."/>
            <person name="Barriuso J."/>
            <person name="Kellner H."/>
            <person name="Castanera R."/>
            <person name="Alfaro M."/>
            <person name="Ramirez L."/>
            <person name="Pisabarro A.G."/>
            <person name="Kuo A."/>
            <person name="Tritt A."/>
            <person name="Lipzen A."/>
            <person name="He G."/>
            <person name="Yan M."/>
            <person name="Ng V."/>
            <person name="Cullen D."/>
            <person name="Martin F."/>
            <person name="Rosso M.-N."/>
            <person name="Henrissat B."/>
            <person name="Hibbett D."/>
            <person name="Martinez A.T."/>
            <person name="Grigoriev I.V."/>
        </authorList>
    </citation>
    <scope>NUCLEOTIDE SEQUENCE</scope>
    <source>
        <strain evidence="12">AH 44721</strain>
    </source>
</reference>
<accession>A0A9P5TGZ0</accession>
<dbReference type="FunFam" id="3.40.970.10:FF:000001">
    <property type="entry name" value="Ribonuclease H1"/>
    <property type="match status" value="1"/>
</dbReference>
<evidence type="ECO:0000256" key="5">
    <source>
        <dbReference type="ARBA" id="ARBA00022722"/>
    </source>
</evidence>
<organism evidence="12 13">
    <name type="scientific">Gymnopilus junonius</name>
    <name type="common">Spectacular rustgill mushroom</name>
    <name type="synonym">Gymnopilus spectabilis subsp. junonius</name>
    <dbReference type="NCBI Taxonomy" id="109634"/>
    <lineage>
        <taxon>Eukaryota</taxon>
        <taxon>Fungi</taxon>
        <taxon>Dikarya</taxon>
        <taxon>Basidiomycota</taxon>
        <taxon>Agaricomycotina</taxon>
        <taxon>Agaricomycetes</taxon>
        <taxon>Agaricomycetidae</taxon>
        <taxon>Agaricales</taxon>
        <taxon>Agaricineae</taxon>
        <taxon>Hymenogastraceae</taxon>
        <taxon>Gymnopilus</taxon>
    </lineage>
</organism>
<dbReference type="GO" id="GO:0003676">
    <property type="term" value="F:nucleic acid binding"/>
    <property type="evidence" value="ECO:0007669"/>
    <property type="project" value="InterPro"/>
</dbReference>
<keyword evidence="7" id="KW-0255">Endonuclease</keyword>
<dbReference type="InterPro" id="IPR050092">
    <property type="entry name" value="RNase_H"/>
</dbReference>
<evidence type="ECO:0000259" key="11">
    <source>
        <dbReference type="PROSITE" id="PS50879"/>
    </source>
</evidence>
<comment type="similarity">
    <text evidence="3">Belongs to the RNase H family.</text>
</comment>
<dbReference type="PROSITE" id="PS50879">
    <property type="entry name" value="RNASE_H_1"/>
    <property type="match status" value="1"/>
</dbReference>
<proteinExistence type="inferred from homology"/>
<feature type="region of interest" description="Disordered" evidence="10">
    <location>
        <begin position="269"/>
        <end position="293"/>
    </location>
</feature>
<comment type="cofactor">
    <cofactor evidence="2">
        <name>Mg(2+)</name>
        <dbReference type="ChEBI" id="CHEBI:18420"/>
    </cofactor>
</comment>
<evidence type="ECO:0000256" key="1">
    <source>
        <dbReference type="ARBA" id="ARBA00000077"/>
    </source>
</evidence>
<keyword evidence="6" id="KW-0479">Metal-binding</keyword>
<dbReference type="GO" id="GO:0046872">
    <property type="term" value="F:metal ion binding"/>
    <property type="evidence" value="ECO:0007669"/>
    <property type="project" value="UniProtKB-KW"/>
</dbReference>